<dbReference type="Proteomes" id="UP000828390">
    <property type="component" value="Unassembled WGS sequence"/>
</dbReference>
<accession>A0A9D4LHU5</accession>
<evidence type="ECO:0000256" key="1">
    <source>
        <dbReference type="SAM" id="Phobius"/>
    </source>
</evidence>
<name>A0A9D4LHU5_DREPO</name>
<evidence type="ECO:0000313" key="2">
    <source>
        <dbReference type="EMBL" id="KAH3858039.1"/>
    </source>
</evidence>
<keyword evidence="1" id="KW-0472">Membrane</keyword>
<organism evidence="2 3">
    <name type="scientific">Dreissena polymorpha</name>
    <name type="common">Zebra mussel</name>
    <name type="synonym">Mytilus polymorpha</name>
    <dbReference type="NCBI Taxonomy" id="45954"/>
    <lineage>
        <taxon>Eukaryota</taxon>
        <taxon>Metazoa</taxon>
        <taxon>Spiralia</taxon>
        <taxon>Lophotrochozoa</taxon>
        <taxon>Mollusca</taxon>
        <taxon>Bivalvia</taxon>
        <taxon>Autobranchia</taxon>
        <taxon>Heteroconchia</taxon>
        <taxon>Euheterodonta</taxon>
        <taxon>Imparidentia</taxon>
        <taxon>Neoheterodontei</taxon>
        <taxon>Myida</taxon>
        <taxon>Dreissenoidea</taxon>
        <taxon>Dreissenidae</taxon>
        <taxon>Dreissena</taxon>
    </lineage>
</organism>
<evidence type="ECO:0000313" key="3">
    <source>
        <dbReference type="Proteomes" id="UP000828390"/>
    </source>
</evidence>
<dbReference type="AlphaFoldDB" id="A0A9D4LHU5"/>
<proteinExistence type="predicted"/>
<protein>
    <submittedName>
        <fullName evidence="2">Uncharacterized protein</fullName>
    </submittedName>
</protein>
<keyword evidence="3" id="KW-1185">Reference proteome</keyword>
<reference evidence="2" key="2">
    <citation type="submission" date="2020-11" db="EMBL/GenBank/DDBJ databases">
        <authorList>
            <person name="McCartney M.A."/>
            <person name="Auch B."/>
            <person name="Kono T."/>
            <person name="Mallez S."/>
            <person name="Becker A."/>
            <person name="Gohl D.M."/>
            <person name="Silverstein K.A.T."/>
            <person name="Koren S."/>
            <person name="Bechman K.B."/>
            <person name="Herman A."/>
            <person name="Abrahante J.E."/>
            <person name="Garbe J."/>
        </authorList>
    </citation>
    <scope>NUCLEOTIDE SEQUENCE</scope>
    <source>
        <strain evidence="2">Duluth1</strain>
        <tissue evidence="2">Whole animal</tissue>
    </source>
</reference>
<comment type="caution">
    <text evidence="2">The sequence shown here is derived from an EMBL/GenBank/DDBJ whole genome shotgun (WGS) entry which is preliminary data.</text>
</comment>
<dbReference type="EMBL" id="JAIWYP010000003">
    <property type="protein sequence ID" value="KAH3858039.1"/>
    <property type="molecule type" value="Genomic_DNA"/>
</dbReference>
<feature type="transmembrane region" description="Helical" evidence="1">
    <location>
        <begin position="23"/>
        <end position="41"/>
    </location>
</feature>
<keyword evidence="1" id="KW-1133">Transmembrane helix</keyword>
<reference evidence="2" key="1">
    <citation type="journal article" date="2019" name="bioRxiv">
        <title>The Genome of the Zebra Mussel, Dreissena polymorpha: A Resource for Invasive Species Research.</title>
        <authorList>
            <person name="McCartney M.A."/>
            <person name="Auch B."/>
            <person name="Kono T."/>
            <person name="Mallez S."/>
            <person name="Zhang Y."/>
            <person name="Obille A."/>
            <person name="Becker A."/>
            <person name="Abrahante J.E."/>
            <person name="Garbe J."/>
            <person name="Badalamenti J.P."/>
            <person name="Herman A."/>
            <person name="Mangelson H."/>
            <person name="Liachko I."/>
            <person name="Sullivan S."/>
            <person name="Sone E.D."/>
            <person name="Koren S."/>
            <person name="Silverstein K.A.T."/>
            <person name="Beckman K.B."/>
            <person name="Gohl D.M."/>
        </authorList>
    </citation>
    <scope>NUCLEOTIDE SEQUENCE</scope>
    <source>
        <strain evidence="2">Duluth1</strain>
        <tissue evidence="2">Whole animal</tissue>
    </source>
</reference>
<sequence>MTAGMARLSRYWASSSFSFPTNFWLYKSFLVSILLFGSRLGRFQRTQNAGHRPLNTCLRRLLRIS</sequence>
<gene>
    <name evidence="2" type="ORF">DPMN_100658</name>
</gene>
<keyword evidence="1" id="KW-0812">Transmembrane</keyword>